<dbReference type="RefSeq" id="WP_077805841.1">
    <property type="nucleotide sequence ID" value="NZ_BJXS01000004.1"/>
</dbReference>
<gene>
    <name evidence="1" type="ORF">A0U93_01700</name>
</gene>
<keyword evidence="2" id="KW-1185">Reference proteome</keyword>
<dbReference type="Proteomes" id="UP000188604">
    <property type="component" value="Chromosome"/>
</dbReference>
<dbReference type="KEGG" id="nch:A0U93_01700"/>
<protein>
    <submittedName>
        <fullName evidence="1">Uncharacterized protein</fullName>
    </submittedName>
</protein>
<evidence type="ECO:0000313" key="1">
    <source>
        <dbReference type="EMBL" id="AQS86873.1"/>
    </source>
</evidence>
<organism evidence="1 2">
    <name type="scientific">Neoasaia chiangmaiensis</name>
    <dbReference type="NCBI Taxonomy" id="320497"/>
    <lineage>
        <taxon>Bacteria</taxon>
        <taxon>Pseudomonadati</taxon>
        <taxon>Pseudomonadota</taxon>
        <taxon>Alphaproteobacteria</taxon>
        <taxon>Acetobacterales</taxon>
        <taxon>Acetobacteraceae</taxon>
        <taxon>Neoasaia</taxon>
    </lineage>
</organism>
<proteinExistence type="predicted"/>
<accession>A0A1U9KM57</accession>
<dbReference type="EMBL" id="CP014691">
    <property type="protein sequence ID" value="AQS86873.1"/>
    <property type="molecule type" value="Genomic_DNA"/>
</dbReference>
<dbReference type="AlphaFoldDB" id="A0A1U9KM57"/>
<sequence>MWMRFLGYGLILGCWLAVGGTTFSWQQSAQYAPFSLFFVWLGLWIAVASWLMWEMLPSNIDA</sequence>
<reference evidence="1 2" key="1">
    <citation type="submission" date="2016-03" db="EMBL/GenBank/DDBJ databases">
        <title>Acetic acid bacteria sequencing.</title>
        <authorList>
            <person name="Brandt J."/>
            <person name="Jakob F."/>
            <person name="Vogel R.F."/>
        </authorList>
    </citation>
    <scope>NUCLEOTIDE SEQUENCE [LARGE SCALE GENOMIC DNA]</scope>
    <source>
        <strain evidence="1 2">NBRC 101099</strain>
    </source>
</reference>
<dbReference type="OrthoDB" id="9964197at2"/>
<evidence type="ECO:0000313" key="2">
    <source>
        <dbReference type="Proteomes" id="UP000188604"/>
    </source>
</evidence>
<name>A0A1U9KM57_9PROT</name>